<proteinExistence type="predicted"/>
<dbReference type="Proteomes" id="UP000625682">
    <property type="component" value="Unassembled WGS sequence"/>
</dbReference>
<feature type="region of interest" description="Disordered" evidence="1">
    <location>
        <begin position="210"/>
        <end position="260"/>
    </location>
</feature>
<evidence type="ECO:0000256" key="1">
    <source>
        <dbReference type="SAM" id="MobiDB-lite"/>
    </source>
</evidence>
<keyword evidence="3" id="KW-1185">Reference proteome</keyword>
<evidence type="ECO:0000313" key="3">
    <source>
        <dbReference type="Proteomes" id="UP000625682"/>
    </source>
</evidence>
<dbReference type="AlphaFoldDB" id="A0A917P768"/>
<feature type="compositionally biased region" description="Acidic residues" evidence="1">
    <location>
        <begin position="248"/>
        <end position="260"/>
    </location>
</feature>
<organism evidence="2 3">
    <name type="scientific">Streptomyces lacrimifluminis</name>
    <dbReference type="NCBI Taxonomy" id="1500077"/>
    <lineage>
        <taxon>Bacteria</taxon>
        <taxon>Bacillati</taxon>
        <taxon>Actinomycetota</taxon>
        <taxon>Actinomycetes</taxon>
        <taxon>Kitasatosporales</taxon>
        <taxon>Streptomycetaceae</taxon>
        <taxon>Streptomyces</taxon>
    </lineage>
</organism>
<dbReference type="RefSeq" id="WP_189151677.1">
    <property type="nucleotide sequence ID" value="NZ_BAABER010000042.1"/>
</dbReference>
<gene>
    <name evidence="2" type="ORF">GCM10012282_72750</name>
</gene>
<protein>
    <submittedName>
        <fullName evidence="2">Uncharacterized protein</fullName>
    </submittedName>
</protein>
<dbReference type="EMBL" id="BMMU01000039">
    <property type="protein sequence ID" value="GGJ65046.1"/>
    <property type="molecule type" value="Genomic_DNA"/>
</dbReference>
<accession>A0A917P768</accession>
<reference evidence="2" key="1">
    <citation type="journal article" date="2014" name="Int. J. Syst. Evol. Microbiol.">
        <title>Complete genome sequence of Corynebacterium casei LMG S-19264T (=DSM 44701T), isolated from a smear-ripened cheese.</title>
        <authorList>
            <consortium name="US DOE Joint Genome Institute (JGI-PGF)"/>
            <person name="Walter F."/>
            <person name="Albersmeier A."/>
            <person name="Kalinowski J."/>
            <person name="Ruckert C."/>
        </authorList>
    </citation>
    <scope>NUCLEOTIDE SEQUENCE</scope>
    <source>
        <strain evidence="2">CGMCC 4.7272</strain>
    </source>
</reference>
<sequence>MDGSIPAWAQSRFGEHAATIQGAIWRALNETAQGVADIRAVSRNKKGFAPGGERAVDQFELLVAELEELAIEGTEVVSTGSWYGLPLVLNTLIYPVHTQNGDEHVDRWPRRRLSKLMKEIFASTAAGRRWVADPITGFDADEELRASLAELAGRDPRPRLVLVVYELDRSGLKRTWWGEAELRDETGAIRWLTERSPLVAPLATPLAPVADEAGDDRFDSGDLPDLPIADRSEEEQHSEQPLPTERADETDDDAVESDES</sequence>
<reference evidence="2" key="2">
    <citation type="submission" date="2020-09" db="EMBL/GenBank/DDBJ databases">
        <authorList>
            <person name="Sun Q."/>
            <person name="Zhou Y."/>
        </authorList>
    </citation>
    <scope>NUCLEOTIDE SEQUENCE</scope>
    <source>
        <strain evidence="2">CGMCC 4.7272</strain>
    </source>
</reference>
<evidence type="ECO:0000313" key="2">
    <source>
        <dbReference type="EMBL" id="GGJ65046.1"/>
    </source>
</evidence>
<feature type="compositionally biased region" description="Basic and acidic residues" evidence="1">
    <location>
        <begin position="228"/>
        <end position="238"/>
    </location>
</feature>
<comment type="caution">
    <text evidence="2">The sequence shown here is derived from an EMBL/GenBank/DDBJ whole genome shotgun (WGS) entry which is preliminary data.</text>
</comment>
<name>A0A917P768_9ACTN</name>